<feature type="transmembrane region" description="Helical" evidence="2">
    <location>
        <begin position="366"/>
        <end position="385"/>
    </location>
</feature>
<evidence type="ECO:0000313" key="4">
    <source>
        <dbReference type="Proteomes" id="UP000095038"/>
    </source>
</evidence>
<feature type="compositionally biased region" description="Polar residues" evidence="1">
    <location>
        <begin position="224"/>
        <end position="247"/>
    </location>
</feature>
<feature type="region of interest" description="Disordered" evidence="1">
    <location>
        <begin position="208"/>
        <end position="259"/>
    </location>
</feature>
<keyword evidence="2" id="KW-0812">Transmembrane</keyword>
<dbReference type="RefSeq" id="XP_020050431.1">
    <property type="nucleotide sequence ID" value="XM_020192450.1"/>
</dbReference>
<feature type="compositionally biased region" description="Polar residues" evidence="1">
    <location>
        <begin position="1"/>
        <end position="29"/>
    </location>
</feature>
<feature type="compositionally biased region" description="Basic and acidic residues" evidence="1">
    <location>
        <begin position="127"/>
        <end position="136"/>
    </location>
</feature>
<feature type="compositionally biased region" description="Basic and acidic residues" evidence="1">
    <location>
        <begin position="102"/>
        <end position="119"/>
    </location>
</feature>
<dbReference type="InParanoid" id="A0A1D2VR88"/>
<keyword evidence="4" id="KW-1185">Reference proteome</keyword>
<protein>
    <submittedName>
        <fullName evidence="3">Uncharacterized protein</fullName>
    </submittedName>
</protein>
<sequence>MENPVAGSNLQSPDDSPSHQLGNLVSTEIPTEYKTDKTTFSPVNLKMKTDFFATSSKDEVKNQVSQIDEVQENEKSKEKSKESEESREKSKESKESKKKSKESKEKIVNHDKLEKHEKVSASNIAEKMNDVKKENSTSETETNKTTSFNTIPITDAKRKRLARTGKAPRLYPSYYVFCGDKPTETKKRVTVTKNVNVNVNVNVDKHFEKKKQVKCPSTEKSDNKTTPSKQKPLDNQSGSNNKNTITKSENENENVKTLKPKSYKQIDIYSSDSDDNNNSISKALASQIQDLINSNSNVKKTEIKFITLDKTSKDHDKVIKNCCNKRKSLNKKRKRDEISDEEFSADELLDHQKPLKKNKTFGPFKTIFFSMFAGMVIMFSALSSFGSS</sequence>
<evidence type="ECO:0000313" key="3">
    <source>
        <dbReference type="EMBL" id="ODV64124.1"/>
    </source>
</evidence>
<organism evidence="3 4">
    <name type="scientific">Ascoidea rubescens DSM 1968</name>
    <dbReference type="NCBI Taxonomy" id="1344418"/>
    <lineage>
        <taxon>Eukaryota</taxon>
        <taxon>Fungi</taxon>
        <taxon>Dikarya</taxon>
        <taxon>Ascomycota</taxon>
        <taxon>Saccharomycotina</taxon>
        <taxon>Saccharomycetes</taxon>
        <taxon>Ascoideaceae</taxon>
        <taxon>Ascoidea</taxon>
    </lineage>
</organism>
<accession>A0A1D2VR88</accession>
<evidence type="ECO:0000256" key="1">
    <source>
        <dbReference type="SAM" id="MobiDB-lite"/>
    </source>
</evidence>
<dbReference type="EMBL" id="KV454475">
    <property type="protein sequence ID" value="ODV64124.1"/>
    <property type="molecule type" value="Genomic_DNA"/>
</dbReference>
<dbReference type="AlphaFoldDB" id="A0A1D2VR88"/>
<reference evidence="4" key="1">
    <citation type="submission" date="2016-05" db="EMBL/GenBank/DDBJ databases">
        <title>Comparative genomics of biotechnologically important yeasts.</title>
        <authorList>
            <consortium name="DOE Joint Genome Institute"/>
            <person name="Riley R."/>
            <person name="Haridas S."/>
            <person name="Wolfe K.H."/>
            <person name="Lopes M.R."/>
            <person name="Hittinger C.T."/>
            <person name="Goker M."/>
            <person name="Salamov A."/>
            <person name="Wisecaver J."/>
            <person name="Long T.M."/>
            <person name="Aerts A.L."/>
            <person name="Barry K."/>
            <person name="Choi C."/>
            <person name="Clum A."/>
            <person name="Coughlan A.Y."/>
            <person name="Deshpande S."/>
            <person name="Douglass A.P."/>
            <person name="Hanson S.J."/>
            <person name="Klenk H.-P."/>
            <person name="Labutti K."/>
            <person name="Lapidus A."/>
            <person name="Lindquist E."/>
            <person name="Lipzen A."/>
            <person name="Meier-Kolthoff J.P."/>
            <person name="Ohm R.A."/>
            <person name="Otillar R.P."/>
            <person name="Pangilinan J."/>
            <person name="Peng Y."/>
            <person name="Rokas A."/>
            <person name="Rosa C.A."/>
            <person name="Scheuner C."/>
            <person name="Sibirny A.A."/>
            <person name="Slot J.C."/>
            <person name="Stielow J.B."/>
            <person name="Sun H."/>
            <person name="Kurtzman C.P."/>
            <person name="Blackwell M."/>
            <person name="Grigoriev I.V."/>
            <person name="Jeffries T.W."/>
        </authorList>
    </citation>
    <scope>NUCLEOTIDE SEQUENCE [LARGE SCALE GENOMIC DNA]</scope>
    <source>
        <strain evidence="4">DSM 1968</strain>
    </source>
</reference>
<name>A0A1D2VR88_9ASCO</name>
<evidence type="ECO:0000256" key="2">
    <source>
        <dbReference type="SAM" id="Phobius"/>
    </source>
</evidence>
<dbReference type="GeneID" id="30966086"/>
<proteinExistence type="predicted"/>
<feature type="region of interest" description="Disordered" evidence="1">
    <location>
        <begin position="1"/>
        <end position="146"/>
    </location>
</feature>
<dbReference type="Proteomes" id="UP000095038">
    <property type="component" value="Unassembled WGS sequence"/>
</dbReference>
<feature type="compositionally biased region" description="Basic and acidic residues" evidence="1">
    <location>
        <begin position="72"/>
        <end position="95"/>
    </location>
</feature>
<keyword evidence="2" id="KW-0472">Membrane</keyword>
<feature type="compositionally biased region" description="Low complexity" evidence="1">
    <location>
        <begin position="137"/>
        <end position="146"/>
    </location>
</feature>
<gene>
    <name evidence="3" type="ORF">ASCRUDRAFT_73823</name>
</gene>
<keyword evidence="2" id="KW-1133">Transmembrane helix</keyword>